<keyword evidence="1" id="KW-0472">Membrane</keyword>
<evidence type="ECO:0000256" key="1">
    <source>
        <dbReference type="SAM" id="Phobius"/>
    </source>
</evidence>
<protein>
    <submittedName>
        <fullName evidence="2">HdeD family acid-resistance protein</fullName>
    </submittedName>
</protein>
<reference evidence="2 3" key="1">
    <citation type="submission" date="2018-10" db="EMBL/GenBank/DDBJ databases">
        <title>Isolation from soil.</title>
        <authorList>
            <person name="Hu J."/>
        </authorList>
    </citation>
    <scope>NUCLEOTIDE SEQUENCE [LARGE SCALE GENOMIC DNA]</scope>
    <source>
        <strain evidence="2 3">NEAU-Ht49</strain>
    </source>
</reference>
<proteinExistence type="predicted"/>
<name>A0A3M2LW04_9ACTN</name>
<dbReference type="InterPro" id="IPR005325">
    <property type="entry name" value="DUF308_memb"/>
</dbReference>
<dbReference type="RefSeq" id="WP_122196719.1">
    <property type="nucleotide sequence ID" value="NZ_JBHSKC010000004.1"/>
</dbReference>
<organism evidence="2 3">
    <name type="scientific">Actinomadura harenae</name>
    <dbReference type="NCBI Taxonomy" id="2483351"/>
    <lineage>
        <taxon>Bacteria</taxon>
        <taxon>Bacillati</taxon>
        <taxon>Actinomycetota</taxon>
        <taxon>Actinomycetes</taxon>
        <taxon>Streptosporangiales</taxon>
        <taxon>Thermomonosporaceae</taxon>
        <taxon>Actinomadura</taxon>
    </lineage>
</organism>
<dbReference type="PANTHER" id="PTHR34989">
    <property type="entry name" value="PROTEIN HDED"/>
    <property type="match status" value="1"/>
</dbReference>
<dbReference type="EMBL" id="RFFG01000046">
    <property type="protein sequence ID" value="RMI41070.1"/>
    <property type="molecule type" value="Genomic_DNA"/>
</dbReference>
<gene>
    <name evidence="2" type="ORF">EBO15_24130</name>
</gene>
<keyword evidence="1" id="KW-1133">Transmembrane helix</keyword>
<feature type="transmembrane region" description="Helical" evidence="1">
    <location>
        <begin position="35"/>
        <end position="60"/>
    </location>
</feature>
<dbReference type="GO" id="GO:0005886">
    <property type="term" value="C:plasma membrane"/>
    <property type="evidence" value="ECO:0007669"/>
    <property type="project" value="TreeGrafter"/>
</dbReference>
<feature type="transmembrane region" description="Helical" evidence="1">
    <location>
        <begin position="67"/>
        <end position="85"/>
    </location>
</feature>
<dbReference type="InterPro" id="IPR052712">
    <property type="entry name" value="Acid_resist_chaperone_HdeD"/>
</dbReference>
<dbReference type="Pfam" id="PF03729">
    <property type="entry name" value="DUF308"/>
    <property type="match status" value="2"/>
</dbReference>
<evidence type="ECO:0000313" key="2">
    <source>
        <dbReference type="EMBL" id="RMI41070.1"/>
    </source>
</evidence>
<feature type="transmembrane region" description="Helical" evidence="1">
    <location>
        <begin position="122"/>
        <end position="142"/>
    </location>
</feature>
<keyword evidence="3" id="KW-1185">Reference proteome</keyword>
<evidence type="ECO:0000313" key="3">
    <source>
        <dbReference type="Proteomes" id="UP000282674"/>
    </source>
</evidence>
<dbReference type="OrthoDB" id="193343at2"/>
<keyword evidence="1" id="KW-0812">Transmembrane</keyword>
<sequence>MIGQLSRHWWVLLVRGVFAVLFGVLALFWPGITVWALTLLFGAYALVDGVVALAGAFTGVEGESRGWLAVAGVCGILLGLMTFVWPRVTALVLLLLIASWALITGVLEIVGAIRLRKVVDDAWLLGAAGAVSVLFGLVLFIWPVSGAIAVAWLIGLFAIVMGAVLIGAAFRLRKLGEQMDARRVGRQVG</sequence>
<feature type="transmembrane region" description="Helical" evidence="1">
    <location>
        <begin position="91"/>
        <end position="110"/>
    </location>
</feature>
<comment type="caution">
    <text evidence="2">The sequence shown here is derived from an EMBL/GenBank/DDBJ whole genome shotgun (WGS) entry which is preliminary data.</text>
</comment>
<dbReference type="PANTHER" id="PTHR34989:SF1">
    <property type="entry name" value="PROTEIN HDED"/>
    <property type="match status" value="1"/>
</dbReference>
<feature type="transmembrane region" description="Helical" evidence="1">
    <location>
        <begin position="148"/>
        <end position="170"/>
    </location>
</feature>
<dbReference type="Proteomes" id="UP000282674">
    <property type="component" value="Unassembled WGS sequence"/>
</dbReference>
<dbReference type="AlphaFoldDB" id="A0A3M2LW04"/>
<accession>A0A3M2LW04</accession>
<feature type="transmembrane region" description="Helical" evidence="1">
    <location>
        <begin position="12"/>
        <end position="29"/>
    </location>
</feature>